<accession>A0A937KD04</accession>
<reference evidence="2" key="1">
    <citation type="submission" date="2021-01" db="EMBL/GenBank/DDBJ databases">
        <title>Fulvivirga kasyanovii gen. nov., sp nov., a novel member of the phylum Bacteroidetes isolated from seawater in a mussel farm.</title>
        <authorList>
            <person name="Zhao L.-H."/>
            <person name="Wang Z.-J."/>
        </authorList>
    </citation>
    <scope>NUCLEOTIDE SEQUENCE</scope>
    <source>
        <strain evidence="2">29W222</strain>
    </source>
</reference>
<dbReference type="Proteomes" id="UP000614216">
    <property type="component" value="Unassembled WGS sequence"/>
</dbReference>
<feature type="domain" description="DUF6597" evidence="1">
    <location>
        <begin position="5"/>
        <end position="105"/>
    </location>
</feature>
<evidence type="ECO:0000313" key="2">
    <source>
        <dbReference type="EMBL" id="MBL6447964.1"/>
    </source>
</evidence>
<dbReference type="AlphaFoldDB" id="A0A937KD04"/>
<protein>
    <recommendedName>
        <fullName evidence="1">DUF6597 domain-containing protein</fullName>
    </recommendedName>
</protein>
<proteinExistence type="predicted"/>
<sequence>MRISEYRPTGRLRPFIKAYRIIESEDEIVNRVEPNTLFALAFRFKGQISYHDSGKLPSATFSGLRKTVRLINYAPKTAALIVQFTETGASAFFKLPIFKLFEESVSLDNFFYVSEISSISDQLAEIEPNQSKVALVEQFLSFLE</sequence>
<name>A0A937KD04_9BACT</name>
<keyword evidence="3" id="KW-1185">Reference proteome</keyword>
<dbReference type="EMBL" id="JAEUGD010000058">
    <property type="protein sequence ID" value="MBL6447964.1"/>
    <property type="molecule type" value="Genomic_DNA"/>
</dbReference>
<organism evidence="2 3">
    <name type="scientific">Fulvivirga marina</name>
    <dbReference type="NCBI Taxonomy" id="2494733"/>
    <lineage>
        <taxon>Bacteria</taxon>
        <taxon>Pseudomonadati</taxon>
        <taxon>Bacteroidota</taxon>
        <taxon>Cytophagia</taxon>
        <taxon>Cytophagales</taxon>
        <taxon>Fulvivirgaceae</taxon>
        <taxon>Fulvivirga</taxon>
    </lineage>
</organism>
<gene>
    <name evidence="2" type="ORF">JMN32_16730</name>
</gene>
<dbReference type="RefSeq" id="WP_202857505.1">
    <property type="nucleotide sequence ID" value="NZ_JAEUGD010000058.1"/>
</dbReference>
<evidence type="ECO:0000313" key="3">
    <source>
        <dbReference type="Proteomes" id="UP000614216"/>
    </source>
</evidence>
<comment type="caution">
    <text evidence="2">The sequence shown here is derived from an EMBL/GenBank/DDBJ whole genome shotgun (WGS) entry which is preliminary data.</text>
</comment>
<dbReference type="Pfam" id="PF20240">
    <property type="entry name" value="DUF6597"/>
    <property type="match status" value="1"/>
</dbReference>
<evidence type="ECO:0000259" key="1">
    <source>
        <dbReference type="Pfam" id="PF20240"/>
    </source>
</evidence>
<dbReference type="InterPro" id="IPR046532">
    <property type="entry name" value="DUF6597"/>
</dbReference>